<evidence type="ECO:0000256" key="1">
    <source>
        <dbReference type="ARBA" id="ARBA00004447"/>
    </source>
</evidence>
<comment type="function">
    <text evidence="15">Catalyzes the addition of fucose in alpha 1-6 linkage to the first GlcNAc residue, next to the peptide chains in N-glycans.</text>
</comment>
<keyword evidence="9" id="KW-0735">Signal-anchor</keyword>
<keyword evidence="13" id="KW-1015">Disulfide bond</keyword>
<dbReference type="PROSITE" id="PS51659">
    <property type="entry name" value="GT23"/>
    <property type="match status" value="1"/>
</dbReference>
<comment type="pathway">
    <text evidence="2 15">Protein modification; protein glycosylation.</text>
</comment>
<sequence>MSKIIPCEGMMRSQVCTRILLVSFVVWFIILVFAARHLSSLKSGYNIERDDKSEGIKHRIQTALNKLNALQQYSDHLKAVFENIHNVEDSASAYEVLNNAEKFVNTFGEKNEVLEINKHLDAAPSLGYETLRKKIQDDVQEFWFYISAQLAKLNSGERDQSPEFALKLDKLLRVAREHKLSLMKDISALAKEDGYAAWRQAEAADLASELEKRLKYLQNPIDCSSAKKLICNLNKGCGFGCQIHHAAYCLIVAYASKRTLIMTSKGWRYHKSGWEDIFLPLSDTCRSPVGSSRVGWPGNSDSQVVVLPIIDTLSPRPEYLPPAIPKDLAPRLMRLHSQPLAWWIGHMLRYLMRPQPSTVEFFESSKEKLKFKKPIVGVHIRRTDKIGTEAAFHPIEEYMKHVEDWYDQQMQNGVDISRRSIYLATDDPKVIFEAKKKYPNYDIVGDPNIAKTAGIATRYSNNSLYGILLDIHLLSLSDHLVCTFSSQVCRVAYEIMQTYDVDATSHFTSLDDVYYYGGQNGHSSVAILPHEPENLKELALKVGDEISVAGNHWDGYSKGRNLRTNQVGLYPSFKVQNRVKVVDFPPQDEIQNPK</sequence>
<feature type="domain" description="GT23" evidence="19">
    <location>
        <begin position="225"/>
        <end position="510"/>
    </location>
</feature>
<evidence type="ECO:0000256" key="10">
    <source>
        <dbReference type="ARBA" id="ARBA00022989"/>
    </source>
</evidence>
<evidence type="ECO:0000259" key="18">
    <source>
        <dbReference type="PROSITE" id="PS50002"/>
    </source>
</evidence>
<dbReference type="InterPro" id="IPR001452">
    <property type="entry name" value="SH3_domain"/>
</dbReference>
<dbReference type="InterPro" id="IPR045573">
    <property type="entry name" value="Fut8_N_cat"/>
</dbReference>
<evidence type="ECO:0000256" key="6">
    <source>
        <dbReference type="ARBA" id="ARBA00022676"/>
    </source>
</evidence>
<name>A0ABR1BFJ8_POLSC</name>
<comment type="similarity">
    <text evidence="15 17">Belongs to the glycosyltransferase 23 family.</text>
</comment>
<evidence type="ECO:0000256" key="15">
    <source>
        <dbReference type="PIRNR" id="PIRNR000472"/>
    </source>
</evidence>
<evidence type="ECO:0000256" key="2">
    <source>
        <dbReference type="ARBA" id="ARBA00004922"/>
    </source>
</evidence>
<evidence type="ECO:0000256" key="7">
    <source>
        <dbReference type="ARBA" id="ARBA00022679"/>
    </source>
</evidence>
<dbReference type="InterPro" id="IPR035653">
    <property type="entry name" value="Fut8_SH3"/>
</dbReference>
<feature type="domain" description="SH3" evidence="18">
    <location>
        <begin position="519"/>
        <end position="580"/>
    </location>
</feature>
<keyword evidence="12 15" id="KW-0472">Membrane</keyword>
<dbReference type="EMBL" id="JAWJWF010000001">
    <property type="protein sequence ID" value="KAK6642206.1"/>
    <property type="molecule type" value="Genomic_DNA"/>
</dbReference>
<evidence type="ECO:0000256" key="11">
    <source>
        <dbReference type="ARBA" id="ARBA00023034"/>
    </source>
</evidence>
<keyword evidence="8" id="KW-0812">Transmembrane</keyword>
<gene>
    <name evidence="20" type="ORF">RUM44_013929</name>
</gene>
<dbReference type="PIRSF" id="PIRSF000472">
    <property type="entry name" value="Alpha1_6FUT_euk"/>
    <property type="match status" value="1"/>
</dbReference>
<evidence type="ECO:0000313" key="21">
    <source>
        <dbReference type="Proteomes" id="UP001359485"/>
    </source>
</evidence>
<evidence type="ECO:0000256" key="14">
    <source>
        <dbReference type="ARBA" id="ARBA00093238"/>
    </source>
</evidence>
<evidence type="ECO:0000256" key="12">
    <source>
        <dbReference type="ARBA" id="ARBA00023136"/>
    </source>
</evidence>
<evidence type="ECO:0000256" key="16">
    <source>
        <dbReference type="PROSITE-ProRule" id="PRU00192"/>
    </source>
</evidence>
<dbReference type="PANTHER" id="PTHR13132">
    <property type="entry name" value="ALPHA- 1,6 -FUCOSYLTRANSFERASE"/>
    <property type="match status" value="1"/>
</dbReference>
<evidence type="ECO:0000256" key="13">
    <source>
        <dbReference type="ARBA" id="ARBA00023157"/>
    </source>
</evidence>
<dbReference type="PROSITE" id="PS50002">
    <property type="entry name" value="SH3"/>
    <property type="match status" value="1"/>
</dbReference>
<comment type="subcellular location">
    <subcellularLocation>
        <location evidence="1">Golgi apparatus</location>
        <location evidence="1">Golgi stack membrane</location>
        <topology evidence="1">Single-pass type II membrane protein</topology>
    </subcellularLocation>
</comment>
<dbReference type="Gene3D" id="1.10.287.1060">
    <property type="entry name" value="ESAT-6-like"/>
    <property type="match status" value="1"/>
</dbReference>
<comment type="caution">
    <text evidence="20">The sequence shown here is derived from an EMBL/GenBank/DDBJ whole genome shotgun (WGS) entry which is preliminary data.</text>
</comment>
<organism evidence="20 21">
    <name type="scientific">Polyplax serrata</name>
    <name type="common">Common mouse louse</name>
    <dbReference type="NCBI Taxonomy" id="468196"/>
    <lineage>
        <taxon>Eukaryota</taxon>
        <taxon>Metazoa</taxon>
        <taxon>Ecdysozoa</taxon>
        <taxon>Arthropoda</taxon>
        <taxon>Hexapoda</taxon>
        <taxon>Insecta</taxon>
        <taxon>Pterygota</taxon>
        <taxon>Neoptera</taxon>
        <taxon>Paraneoptera</taxon>
        <taxon>Psocodea</taxon>
        <taxon>Troctomorpha</taxon>
        <taxon>Phthiraptera</taxon>
        <taxon>Anoplura</taxon>
        <taxon>Polyplacidae</taxon>
        <taxon>Polyplax</taxon>
    </lineage>
</organism>
<dbReference type="Gene3D" id="2.30.30.40">
    <property type="entry name" value="SH3 Domains"/>
    <property type="match status" value="1"/>
</dbReference>
<keyword evidence="5 16" id="KW-0728">SH3 domain</keyword>
<proteinExistence type="inferred from homology"/>
<evidence type="ECO:0000256" key="8">
    <source>
        <dbReference type="ARBA" id="ARBA00022692"/>
    </source>
</evidence>
<evidence type="ECO:0000256" key="4">
    <source>
        <dbReference type="ARBA" id="ARBA00018201"/>
    </source>
</evidence>
<keyword evidence="11 15" id="KW-0333">Golgi apparatus</keyword>
<keyword evidence="10" id="KW-1133">Transmembrane helix</keyword>
<dbReference type="Pfam" id="PF19745">
    <property type="entry name" value="FUT8_N_cat"/>
    <property type="match status" value="1"/>
</dbReference>
<evidence type="ECO:0000313" key="20">
    <source>
        <dbReference type="EMBL" id="KAK6642206.1"/>
    </source>
</evidence>
<accession>A0ABR1BFJ8</accession>
<protein>
    <recommendedName>
        <fullName evidence="4 15">Alpha-(1,6)-fucosyltransferase</fullName>
        <ecNumber evidence="3 15">2.4.1.68</ecNumber>
    </recommendedName>
</protein>
<dbReference type="CDD" id="cd11792">
    <property type="entry name" value="SH3_Fut8"/>
    <property type="match status" value="1"/>
</dbReference>
<dbReference type="InterPro" id="IPR036028">
    <property type="entry name" value="SH3-like_dom_sf"/>
</dbReference>
<comment type="catalytic activity">
    <reaction evidence="14 15">
        <text>N(4)-{beta-D-GlcNAc-(1-&gt;2)-alpha-D-Man-(1-&gt;3)-[beta-D-GlcNAc-(1-&gt;2)-alpha-D-Man-(1-&gt;6)]-beta-D-Man-(1-&gt;4)-beta-D-GlcNAc-(1-&gt;4)-beta-D-GlcNAc}-L-asparaginyl-[protein] + GDP-beta-L-fucose = an N(4)-{beta-D-GlcNAc-(1-&gt;2)-alpha-D-Man-(1-&gt;3)-[beta-D-GlcNAc-(1-&gt;2)-alpha-D-Man-(1-&gt;6)]-beta-D-Man-(1-&gt;4)-beta-D-GlcNAc-(1-&gt;4)-[alpha-L-Fuc-(1-&gt;6)]-beta-D-GlcNAc}-L-asparaginyl-[protein] + GDP + H(+)</text>
        <dbReference type="Rhea" id="RHEA:12985"/>
        <dbReference type="Rhea" id="RHEA-COMP:13526"/>
        <dbReference type="Rhea" id="RHEA-COMP:13532"/>
        <dbReference type="ChEBI" id="CHEBI:15378"/>
        <dbReference type="ChEBI" id="CHEBI:57273"/>
        <dbReference type="ChEBI" id="CHEBI:58189"/>
        <dbReference type="ChEBI" id="CHEBI:60651"/>
        <dbReference type="ChEBI" id="CHEBI:137207"/>
        <dbReference type="EC" id="2.4.1.68"/>
    </reaction>
</comment>
<keyword evidence="7 15" id="KW-0808">Transferase</keyword>
<dbReference type="EC" id="2.4.1.68" evidence="3 15"/>
<feature type="region of interest" description="Important for donor substrate binding" evidence="17">
    <location>
        <begin position="381"/>
        <end position="382"/>
    </location>
</feature>
<dbReference type="InterPro" id="IPR015827">
    <property type="entry name" value="Fut8"/>
</dbReference>
<dbReference type="InterPro" id="IPR027350">
    <property type="entry name" value="GT23_dom"/>
</dbReference>
<dbReference type="CDD" id="cd11300">
    <property type="entry name" value="Fut8_like"/>
    <property type="match status" value="1"/>
</dbReference>
<dbReference type="Gene3D" id="3.40.50.11350">
    <property type="match status" value="1"/>
</dbReference>
<evidence type="ECO:0000259" key="19">
    <source>
        <dbReference type="PROSITE" id="PS51659"/>
    </source>
</evidence>
<evidence type="ECO:0000256" key="9">
    <source>
        <dbReference type="ARBA" id="ARBA00022968"/>
    </source>
</evidence>
<reference evidence="20 21" key="1">
    <citation type="submission" date="2023-09" db="EMBL/GenBank/DDBJ databases">
        <title>Genomes of two closely related lineages of the louse Polyplax serrata with different host specificities.</title>
        <authorList>
            <person name="Martinu J."/>
            <person name="Tarabai H."/>
            <person name="Stefka J."/>
            <person name="Hypsa V."/>
        </authorList>
    </citation>
    <scope>NUCLEOTIDE SEQUENCE [LARGE SCALE GENOMIC DNA]</scope>
    <source>
        <strain evidence="20">98ZLc_SE</strain>
    </source>
</reference>
<evidence type="ECO:0000256" key="17">
    <source>
        <dbReference type="PROSITE-ProRule" id="PRU00992"/>
    </source>
</evidence>
<evidence type="ECO:0000256" key="5">
    <source>
        <dbReference type="ARBA" id="ARBA00022443"/>
    </source>
</evidence>
<dbReference type="SUPFAM" id="SSF50044">
    <property type="entry name" value="SH3-domain"/>
    <property type="match status" value="1"/>
</dbReference>
<keyword evidence="6 15" id="KW-0328">Glycosyltransferase</keyword>
<evidence type="ECO:0000256" key="3">
    <source>
        <dbReference type="ARBA" id="ARBA00012660"/>
    </source>
</evidence>
<dbReference type="SMART" id="SM00326">
    <property type="entry name" value="SH3"/>
    <property type="match status" value="1"/>
</dbReference>
<keyword evidence="21" id="KW-1185">Reference proteome</keyword>
<dbReference type="Proteomes" id="UP001359485">
    <property type="component" value="Unassembled WGS sequence"/>
</dbReference>
<dbReference type="PANTHER" id="PTHR13132:SF29">
    <property type="entry name" value="ALPHA-(1,6)-FUCOSYLTRANSFERASE"/>
    <property type="match status" value="1"/>
</dbReference>